<dbReference type="PROSITE" id="PS00344">
    <property type="entry name" value="GATA_ZN_FINGER_1"/>
    <property type="match status" value="1"/>
</dbReference>
<dbReference type="OrthoDB" id="2162994at2759"/>
<proteinExistence type="predicted"/>
<dbReference type="CDD" id="cd00202">
    <property type="entry name" value="ZnF_GATA"/>
    <property type="match status" value="1"/>
</dbReference>
<evidence type="ECO:0000313" key="9">
    <source>
        <dbReference type="EMBL" id="TDL25453.1"/>
    </source>
</evidence>
<organism evidence="9 10">
    <name type="scientific">Rickenella mellea</name>
    <dbReference type="NCBI Taxonomy" id="50990"/>
    <lineage>
        <taxon>Eukaryota</taxon>
        <taxon>Fungi</taxon>
        <taxon>Dikarya</taxon>
        <taxon>Basidiomycota</taxon>
        <taxon>Agaricomycotina</taxon>
        <taxon>Agaricomycetes</taxon>
        <taxon>Hymenochaetales</taxon>
        <taxon>Rickenellaceae</taxon>
        <taxon>Rickenella</taxon>
    </lineage>
</organism>
<sequence length="662" mass="72639">MSYLRPPDHDVAAFTDSSYVTGRVYGQHPNNDLKQPLLPHNVQLQPYHEQTQLPKVGQTRCYWTLLNSSLHFLALDPVLTYHLQEQAPLLLEKCLLDFVHPEEQASARHDLGGVLQERTLHGTVTRVRFCRLSRVRRLLGWQPSSSAPLYPPSFPAERIAIDGNYMAVDIVINWAAEGIVLCFIHAVVDLLPREDNDETLKTGWSNWCGTTGFGQEQAHALYQHFTNTVTQTHFSQPSADTSIRVFQILRNDPDRFLILSWPPDPASACRDRPSAHELARLALQVQIGAGVYGQGHSNAKTSCTRRYKSVQSIPLFVSDDCKSAQIESIFIPHGSIVFACHKIDVIRSPATNGWQSSFHHNQQLDSHDTLGSYPTSQQSQPHRPEFFTDNGSSYMSYLPTHSGEASAEYAEQWVAGQTQTHYQQHWLAPECPSPSSSSGINSRPGSGSTNEQTYEHGWSAPSPVYHDSPEGHGPTDERRAESPTHYSAAPDATSFEPPENPSPTTNYLRADAPPPQVAAAHSTVATLSSGTSVGGESGSCGRDSPISTTSESLTPSTGPHRRGRHSSHGTTGNSREHYTSSGRNAGNPPTGVTRCTSCKISQSPEWRKGPSGKKDLCNACGLRYARSRAKREGVAPRRRKEKSALTPMPTTGSTSAVEVGES</sequence>
<evidence type="ECO:0000256" key="3">
    <source>
        <dbReference type="ARBA" id="ARBA00022833"/>
    </source>
</evidence>
<dbReference type="STRING" id="50990.A0A4Y7QCP7"/>
<evidence type="ECO:0000256" key="4">
    <source>
        <dbReference type="ARBA" id="ARBA00023015"/>
    </source>
</evidence>
<feature type="region of interest" description="Disordered" evidence="7">
    <location>
        <begin position="627"/>
        <end position="662"/>
    </location>
</feature>
<accession>A0A4Y7QCP7</accession>
<dbReference type="Gene3D" id="3.30.50.10">
    <property type="entry name" value="Erythroid Transcription Factor GATA-1, subunit A"/>
    <property type="match status" value="1"/>
</dbReference>
<feature type="compositionally biased region" description="Polar residues" evidence="7">
    <location>
        <begin position="545"/>
        <end position="557"/>
    </location>
</feature>
<evidence type="ECO:0000256" key="5">
    <source>
        <dbReference type="ARBA" id="ARBA00023163"/>
    </source>
</evidence>
<reference evidence="9 10" key="1">
    <citation type="submission" date="2018-06" db="EMBL/GenBank/DDBJ databases">
        <title>A transcriptomic atlas of mushroom development highlights an independent origin of complex multicellularity.</title>
        <authorList>
            <consortium name="DOE Joint Genome Institute"/>
            <person name="Krizsan K."/>
            <person name="Almasi E."/>
            <person name="Merenyi Z."/>
            <person name="Sahu N."/>
            <person name="Viragh M."/>
            <person name="Koszo T."/>
            <person name="Mondo S."/>
            <person name="Kiss B."/>
            <person name="Balint B."/>
            <person name="Kues U."/>
            <person name="Barry K."/>
            <person name="Hegedus J.C."/>
            <person name="Henrissat B."/>
            <person name="Johnson J."/>
            <person name="Lipzen A."/>
            <person name="Ohm R."/>
            <person name="Nagy I."/>
            <person name="Pangilinan J."/>
            <person name="Yan J."/>
            <person name="Xiong Y."/>
            <person name="Grigoriev I.V."/>
            <person name="Hibbett D.S."/>
            <person name="Nagy L.G."/>
        </authorList>
    </citation>
    <scope>NUCLEOTIDE SEQUENCE [LARGE SCALE GENOMIC DNA]</scope>
    <source>
        <strain evidence="9 10">SZMC22713</strain>
    </source>
</reference>
<evidence type="ECO:0000256" key="1">
    <source>
        <dbReference type="ARBA" id="ARBA00022723"/>
    </source>
</evidence>
<keyword evidence="2 6" id="KW-0863">Zinc-finger</keyword>
<evidence type="ECO:0000256" key="2">
    <source>
        <dbReference type="ARBA" id="ARBA00022771"/>
    </source>
</evidence>
<evidence type="ECO:0000256" key="6">
    <source>
        <dbReference type="PROSITE-ProRule" id="PRU00094"/>
    </source>
</evidence>
<keyword evidence="4" id="KW-0805">Transcription regulation</keyword>
<dbReference type="PANTHER" id="PTHR47172">
    <property type="entry name" value="OS01G0976800 PROTEIN"/>
    <property type="match status" value="1"/>
</dbReference>
<dbReference type="GO" id="GO:0006355">
    <property type="term" value="P:regulation of DNA-templated transcription"/>
    <property type="evidence" value="ECO:0007669"/>
    <property type="project" value="InterPro"/>
</dbReference>
<dbReference type="GO" id="GO:0043565">
    <property type="term" value="F:sequence-specific DNA binding"/>
    <property type="evidence" value="ECO:0007669"/>
    <property type="project" value="InterPro"/>
</dbReference>
<dbReference type="PANTHER" id="PTHR47172:SF24">
    <property type="entry name" value="GATA ZINC FINGER DOMAIN-CONTAINING PROTEIN 14-RELATED"/>
    <property type="match status" value="1"/>
</dbReference>
<feature type="compositionally biased region" description="Polar residues" evidence="7">
    <location>
        <begin position="372"/>
        <end position="381"/>
    </location>
</feature>
<keyword evidence="10" id="KW-1185">Reference proteome</keyword>
<feature type="compositionally biased region" description="Basic and acidic residues" evidence="7">
    <location>
        <begin position="467"/>
        <end position="482"/>
    </location>
</feature>
<feature type="region of interest" description="Disordered" evidence="7">
    <location>
        <begin position="365"/>
        <end position="392"/>
    </location>
</feature>
<dbReference type="GO" id="GO:0008270">
    <property type="term" value="F:zinc ion binding"/>
    <property type="evidence" value="ECO:0007669"/>
    <property type="project" value="UniProtKB-KW"/>
</dbReference>
<dbReference type="EMBL" id="ML170163">
    <property type="protein sequence ID" value="TDL25453.1"/>
    <property type="molecule type" value="Genomic_DNA"/>
</dbReference>
<feature type="compositionally biased region" description="Polar residues" evidence="7">
    <location>
        <begin position="568"/>
        <end position="584"/>
    </location>
</feature>
<feature type="region of interest" description="Disordered" evidence="7">
    <location>
        <begin position="427"/>
        <end position="596"/>
    </location>
</feature>
<dbReference type="SUPFAM" id="SSF57716">
    <property type="entry name" value="Glucocorticoid receptor-like (DNA-binding domain)"/>
    <property type="match status" value="1"/>
</dbReference>
<evidence type="ECO:0000256" key="7">
    <source>
        <dbReference type="SAM" id="MobiDB-lite"/>
    </source>
</evidence>
<dbReference type="InterPro" id="IPR000679">
    <property type="entry name" value="Znf_GATA"/>
</dbReference>
<protein>
    <recommendedName>
        <fullName evidence="8">GATA-type domain-containing protein</fullName>
    </recommendedName>
</protein>
<dbReference type="SMART" id="SM00401">
    <property type="entry name" value="ZnF_GATA"/>
    <property type="match status" value="1"/>
</dbReference>
<keyword evidence="5" id="KW-0804">Transcription</keyword>
<dbReference type="AlphaFoldDB" id="A0A4Y7QCP7"/>
<evidence type="ECO:0000259" key="8">
    <source>
        <dbReference type="PROSITE" id="PS50114"/>
    </source>
</evidence>
<name>A0A4Y7QCP7_9AGAM</name>
<feature type="compositionally biased region" description="Low complexity" evidence="7">
    <location>
        <begin position="433"/>
        <end position="448"/>
    </location>
</feature>
<feature type="domain" description="GATA-type" evidence="8">
    <location>
        <begin position="589"/>
        <end position="643"/>
    </location>
</feature>
<evidence type="ECO:0000313" key="10">
    <source>
        <dbReference type="Proteomes" id="UP000294933"/>
    </source>
</evidence>
<dbReference type="InterPro" id="IPR013088">
    <property type="entry name" value="Znf_NHR/GATA"/>
</dbReference>
<keyword evidence="3" id="KW-0862">Zinc</keyword>
<dbReference type="VEuPathDB" id="FungiDB:BD410DRAFT_784439"/>
<dbReference type="Proteomes" id="UP000294933">
    <property type="component" value="Unassembled WGS sequence"/>
</dbReference>
<dbReference type="Pfam" id="PF00320">
    <property type="entry name" value="GATA"/>
    <property type="match status" value="1"/>
</dbReference>
<gene>
    <name evidence="9" type="ORF">BD410DRAFT_784439</name>
</gene>
<keyword evidence="1" id="KW-0479">Metal-binding</keyword>
<dbReference type="PROSITE" id="PS50114">
    <property type="entry name" value="GATA_ZN_FINGER_2"/>
    <property type="match status" value="1"/>
</dbReference>